<feature type="region of interest" description="Disordered" evidence="1">
    <location>
        <begin position="99"/>
        <end position="137"/>
    </location>
</feature>
<dbReference type="EMBL" id="JAGSXJ010000003">
    <property type="protein sequence ID" value="KAH6694141.1"/>
    <property type="molecule type" value="Genomic_DNA"/>
</dbReference>
<gene>
    <name evidence="2" type="ORF">F5X68DRAFT_49248</name>
</gene>
<proteinExistence type="predicted"/>
<protein>
    <submittedName>
        <fullName evidence="2">Uncharacterized protein</fullName>
    </submittedName>
</protein>
<reference evidence="2" key="1">
    <citation type="journal article" date="2021" name="Nat. Commun.">
        <title>Genetic determinants of endophytism in the Arabidopsis root mycobiome.</title>
        <authorList>
            <person name="Mesny F."/>
            <person name="Miyauchi S."/>
            <person name="Thiergart T."/>
            <person name="Pickel B."/>
            <person name="Atanasova L."/>
            <person name="Karlsson M."/>
            <person name="Huettel B."/>
            <person name="Barry K.W."/>
            <person name="Haridas S."/>
            <person name="Chen C."/>
            <person name="Bauer D."/>
            <person name="Andreopoulos W."/>
            <person name="Pangilinan J."/>
            <person name="LaButti K."/>
            <person name="Riley R."/>
            <person name="Lipzen A."/>
            <person name="Clum A."/>
            <person name="Drula E."/>
            <person name="Henrissat B."/>
            <person name="Kohler A."/>
            <person name="Grigoriev I.V."/>
            <person name="Martin F.M."/>
            <person name="Hacquard S."/>
        </authorList>
    </citation>
    <scope>NUCLEOTIDE SEQUENCE</scope>
    <source>
        <strain evidence="2">MPI-SDFR-AT-0117</strain>
    </source>
</reference>
<name>A0A9P8VJ92_9PEZI</name>
<organism evidence="2 3">
    <name type="scientific">Plectosphaerella plurivora</name>
    <dbReference type="NCBI Taxonomy" id="936078"/>
    <lineage>
        <taxon>Eukaryota</taxon>
        <taxon>Fungi</taxon>
        <taxon>Dikarya</taxon>
        <taxon>Ascomycota</taxon>
        <taxon>Pezizomycotina</taxon>
        <taxon>Sordariomycetes</taxon>
        <taxon>Hypocreomycetidae</taxon>
        <taxon>Glomerellales</taxon>
        <taxon>Plectosphaerellaceae</taxon>
        <taxon>Plectosphaerella</taxon>
    </lineage>
</organism>
<accession>A0A9P8VJ92</accession>
<dbReference type="Proteomes" id="UP000770015">
    <property type="component" value="Unassembled WGS sequence"/>
</dbReference>
<feature type="compositionally biased region" description="Basic residues" evidence="1">
    <location>
        <begin position="53"/>
        <end position="64"/>
    </location>
</feature>
<comment type="caution">
    <text evidence="2">The sequence shown here is derived from an EMBL/GenBank/DDBJ whole genome shotgun (WGS) entry which is preliminary data.</text>
</comment>
<evidence type="ECO:0000313" key="2">
    <source>
        <dbReference type="EMBL" id="KAH6694141.1"/>
    </source>
</evidence>
<sequence>MDMVIQNSGKMASAPPRPRRPRVISVIRLRPAGVVVPEIARLGPRLICQLRWRRKKQRRRRGSRHDRAMESSPVSVPPSPFGGPFSVDSRVGHWAPVVADRKGGGGGQRPCGTPGRLTGSVRASPIGPRAGRGLAGQEEAREMSFISEGEIWPSGRLTFWRPSSPVVQGRTRCKQAKSPGPHKVICRIGVRPAAKQIFLTAGQSNNVQQHMHDRLLVRLSQRAVRSRGRGPGELNRKLWCGRPWRGPGHGPMLVLLLKLSKAPLTGSEVALLPRLASGH</sequence>
<evidence type="ECO:0000256" key="1">
    <source>
        <dbReference type="SAM" id="MobiDB-lite"/>
    </source>
</evidence>
<feature type="region of interest" description="Disordered" evidence="1">
    <location>
        <begin position="53"/>
        <end position="82"/>
    </location>
</feature>
<keyword evidence="3" id="KW-1185">Reference proteome</keyword>
<dbReference type="AlphaFoldDB" id="A0A9P8VJ92"/>
<evidence type="ECO:0000313" key="3">
    <source>
        <dbReference type="Proteomes" id="UP000770015"/>
    </source>
</evidence>